<dbReference type="AlphaFoldDB" id="A0A9D2SR07"/>
<evidence type="ECO:0000313" key="4">
    <source>
        <dbReference type="Proteomes" id="UP000823891"/>
    </source>
</evidence>
<dbReference type="GO" id="GO:0003676">
    <property type="term" value="F:nucleic acid binding"/>
    <property type="evidence" value="ECO:0007669"/>
    <property type="project" value="InterPro"/>
</dbReference>
<name>A0A9D2SR07_9FIRM</name>
<accession>A0A9D2SR07</accession>
<dbReference type="Gene3D" id="3.40.1350.10">
    <property type="match status" value="1"/>
</dbReference>
<dbReference type="InterPro" id="IPR009362">
    <property type="entry name" value="YhcG_C"/>
</dbReference>
<feature type="domain" description="YhcG N-terminal" evidence="2">
    <location>
        <begin position="26"/>
        <end position="174"/>
    </location>
</feature>
<evidence type="ECO:0000259" key="2">
    <source>
        <dbReference type="Pfam" id="PF17761"/>
    </source>
</evidence>
<dbReference type="PANTHER" id="PTHR30547">
    <property type="entry name" value="UNCHARACTERIZED PROTEIN YHCG-RELATED"/>
    <property type="match status" value="1"/>
</dbReference>
<dbReference type="Proteomes" id="UP000823891">
    <property type="component" value="Unassembled WGS sequence"/>
</dbReference>
<evidence type="ECO:0000313" key="3">
    <source>
        <dbReference type="EMBL" id="HJC24195.1"/>
    </source>
</evidence>
<dbReference type="InterPro" id="IPR053148">
    <property type="entry name" value="PD-DEXK-like_domain"/>
</dbReference>
<reference evidence="3" key="1">
    <citation type="journal article" date="2021" name="PeerJ">
        <title>Extensive microbial diversity within the chicken gut microbiome revealed by metagenomics and culture.</title>
        <authorList>
            <person name="Gilroy R."/>
            <person name="Ravi A."/>
            <person name="Getino M."/>
            <person name="Pursley I."/>
            <person name="Horton D.L."/>
            <person name="Alikhan N.F."/>
            <person name="Baker D."/>
            <person name="Gharbi K."/>
            <person name="Hall N."/>
            <person name="Watson M."/>
            <person name="Adriaenssens E.M."/>
            <person name="Foster-Nyarko E."/>
            <person name="Jarju S."/>
            <person name="Secka A."/>
            <person name="Antonio M."/>
            <person name="Oren A."/>
            <person name="Chaudhuri R.R."/>
            <person name="La Ragione R."/>
            <person name="Hildebrand F."/>
            <person name="Pallen M.J."/>
        </authorList>
    </citation>
    <scope>NUCLEOTIDE SEQUENCE</scope>
    <source>
        <strain evidence="3">USAMLcec2-132</strain>
    </source>
</reference>
<gene>
    <name evidence="3" type="ORF">H9761_10875</name>
</gene>
<dbReference type="Pfam" id="PF06250">
    <property type="entry name" value="YhcG_C"/>
    <property type="match status" value="1"/>
</dbReference>
<protein>
    <submittedName>
        <fullName evidence="3">DUF1016 family protein</fullName>
    </submittedName>
</protein>
<feature type="domain" description="YhcG PDDEXK nuclease" evidence="1">
    <location>
        <begin position="195"/>
        <end position="348"/>
    </location>
</feature>
<sequence>MNDNLEVLKSDEEYRLWLSGFGKKYRTSQIKASRSVNFEMLKFFWEIGRDLTKIKQDYAWGTHFFEQISNDLKNILPEVKSFSPRNLQYMCQFYALYPDLQTTNQAGSQIIGAEITNQVDSQIVFSVPWGHHKVIMSKCKSDQRKAVFYIHKTLKNNWSRSVLLNFIDTSLYERQGKAISNFTAALSEPQGDLVQEITRDPYNFDFLSIHEKYNEKELKDALMDNIQKFLLELGTGFAFVGREYRLVVGNTEQFLDMLFYNITLHCYVVIEVKITDFDPRDMGQLGTYVAAVDGILRKEGDNPTIGLLICKTKDNVLAQYAVNNIKAPVGISEYELSKLMPEEFKKTMPTIEEIENELKENG</sequence>
<dbReference type="InterPro" id="IPR041527">
    <property type="entry name" value="YhcG_N"/>
</dbReference>
<dbReference type="PANTHER" id="PTHR30547:SF0">
    <property type="entry name" value="BLR8175 PROTEIN"/>
    <property type="match status" value="1"/>
</dbReference>
<reference evidence="3" key="2">
    <citation type="submission" date="2021-04" db="EMBL/GenBank/DDBJ databases">
        <authorList>
            <person name="Gilroy R."/>
        </authorList>
    </citation>
    <scope>NUCLEOTIDE SEQUENCE</scope>
    <source>
        <strain evidence="3">USAMLcec2-132</strain>
    </source>
</reference>
<proteinExistence type="predicted"/>
<dbReference type="InterPro" id="IPR011856">
    <property type="entry name" value="tRNA_endonuc-like_dom_sf"/>
</dbReference>
<comment type="caution">
    <text evidence="3">The sequence shown here is derived from an EMBL/GenBank/DDBJ whole genome shotgun (WGS) entry which is preliminary data.</text>
</comment>
<evidence type="ECO:0000259" key="1">
    <source>
        <dbReference type="Pfam" id="PF06250"/>
    </source>
</evidence>
<dbReference type="Pfam" id="PF17761">
    <property type="entry name" value="DUF1016_N"/>
    <property type="match status" value="1"/>
</dbReference>
<dbReference type="EMBL" id="DWWS01000040">
    <property type="protein sequence ID" value="HJC24195.1"/>
    <property type="molecule type" value="Genomic_DNA"/>
</dbReference>
<organism evidence="3 4">
    <name type="scientific">Candidatus Eisenbergiella merdavium</name>
    <dbReference type="NCBI Taxonomy" id="2838551"/>
    <lineage>
        <taxon>Bacteria</taxon>
        <taxon>Bacillati</taxon>
        <taxon>Bacillota</taxon>
        <taxon>Clostridia</taxon>
        <taxon>Lachnospirales</taxon>
        <taxon>Lachnospiraceae</taxon>
        <taxon>Eisenbergiella</taxon>
    </lineage>
</organism>